<dbReference type="Proteomes" id="UP000245119">
    <property type="component" value="Linkage Group LG13"/>
</dbReference>
<dbReference type="AlphaFoldDB" id="A0A2T7NE31"/>
<evidence type="ECO:0000313" key="2">
    <source>
        <dbReference type="Proteomes" id="UP000245119"/>
    </source>
</evidence>
<protein>
    <submittedName>
        <fullName evidence="1">Uncharacterized protein</fullName>
    </submittedName>
</protein>
<gene>
    <name evidence="1" type="ORF">C0Q70_19916</name>
</gene>
<reference evidence="1 2" key="1">
    <citation type="submission" date="2018-04" db="EMBL/GenBank/DDBJ databases">
        <title>The genome of golden apple snail Pomacea canaliculata provides insight into stress tolerance and invasive adaptation.</title>
        <authorList>
            <person name="Liu C."/>
            <person name="Liu B."/>
            <person name="Ren Y."/>
            <person name="Zhang Y."/>
            <person name="Wang H."/>
            <person name="Li S."/>
            <person name="Jiang F."/>
            <person name="Yin L."/>
            <person name="Zhang G."/>
            <person name="Qian W."/>
            <person name="Fan W."/>
        </authorList>
    </citation>
    <scope>NUCLEOTIDE SEQUENCE [LARGE SCALE GENOMIC DNA]</scope>
    <source>
        <strain evidence="1">SZHN2017</strain>
        <tissue evidence="1">Muscle</tissue>
    </source>
</reference>
<accession>A0A2T7NE31</accession>
<dbReference type="EMBL" id="PZQS01000013">
    <property type="protein sequence ID" value="PVD19427.1"/>
    <property type="molecule type" value="Genomic_DNA"/>
</dbReference>
<evidence type="ECO:0000313" key="1">
    <source>
        <dbReference type="EMBL" id="PVD19427.1"/>
    </source>
</evidence>
<proteinExistence type="predicted"/>
<comment type="caution">
    <text evidence="1">The sequence shown here is derived from an EMBL/GenBank/DDBJ whole genome shotgun (WGS) entry which is preliminary data.</text>
</comment>
<sequence length="125" mass="14661">MIETYQLAPSVFSEMEKDLPHTDPGRLEKNVQQGMTIFLRFFLSFPSRRAHACDLQKNKHKLQSPPASHESIRLAKLQFYLREVWCRSAYLRERDGAQLFSNSLQHFTVCSSGRRHMLIPNFINH</sequence>
<name>A0A2T7NE31_POMCA</name>
<organism evidence="1 2">
    <name type="scientific">Pomacea canaliculata</name>
    <name type="common">Golden apple snail</name>
    <dbReference type="NCBI Taxonomy" id="400727"/>
    <lineage>
        <taxon>Eukaryota</taxon>
        <taxon>Metazoa</taxon>
        <taxon>Spiralia</taxon>
        <taxon>Lophotrochozoa</taxon>
        <taxon>Mollusca</taxon>
        <taxon>Gastropoda</taxon>
        <taxon>Caenogastropoda</taxon>
        <taxon>Architaenioglossa</taxon>
        <taxon>Ampullarioidea</taxon>
        <taxon>Ampullariidae</taxon>
        <taxon>Pomacea</taxon>
    </lineage>
</organism>
<keyword evidence="2" id="KW-1185">Reference proteome</keyword>